<reference evidence="3" key="2">
    <citation type="journal article" date="2020" name="Nat. Commun.">
        <title>Large-scale genome sequencing of mycorrhizal fungi provides insights into the early evolution of symbiotic traits.</title>
        <authorList>
            <person name="Miyauchi S."/>
            <person name="Kiss E."/>
            <person name="Kuo A."/>
            <person name="Drula E."/>
            <person name="Kohler A."/>
            <person name="Sanchez-Garcia M."/>
            <person name="Morin E."/>
            <person name="Andreopoulos B."/>
            <person name="Barry K.W."/>
            <person name="Bonito G."/>
            <person name="Buee M."/>
            <person name="Carver A."/>
            <person name="Chen C."/>
            <person name="Cichocki N."/>
            <person name="Clum A."/>
            <person name="Culley D."/>
            <person name="Crous P.W."/>
            <person name="Fauchery L."/>
            <person name="Girlanda M."/>
            <person name="Hayes R.D."/>
            <person name="Keri Z."/>
            <person name="LaButti K."/>
            <person name="Lipzen A."/>
            <person name="Lombard V."/>
            <person name="Magnuson J."/>
            <person name="Maillard F."/>
            <person name="Murat C."/>
            <person name="Nolan M."/>
            <person name="Ohm R.A."/>
            <person name="Pangilinan J."/>
            <person name="Pereira M.F."/>
            <person name="Perotto S."/>
            <person name="Peter M."/>
            <person name="Pfister S."/>
            <person name="Riley R."/>
            <person name="Sitrit Y."/>
            <person name="Stielow J.B."/>
            <person name="Szollosi G."/>
            <person name="Zifcakova L."/>
            <person name="Stursova M."/>
            <person name="Spatafora J.W."/>
            <person name="Tedersoo L."/>
            <person name="Vaario L.M."/>
            <person name="Yamada A."/>
            <person name="Yan M."/>
            <person name="Wang P."/>
            <person name="Xu J."/>
            <person name="Bruns T."/>
            <person name="Baldrian P."/>
            <person name="Vilgalys R."/>
            <person name="Dunand C."/>
            <person name="Henrissat B."/>
            <person name="Grigoriev I.V."/>
            <person name="Hibbett D."/>
            <person name="Nagy L.G."/>
            <person name="Martin F.M."/>
        </authorList>
    </citation>
    <scope>NUCLEOTIDE SEQUENCE</scope>
    <source>
        <strain evidence="3">BED1</strain>
    </source>
</reference>
<feature type="chain" id="PRO_5042187523" evidence="2">
    <location>
        <begin position="21"/>
        <end position="486"/>
    </location>
</feature>
<evidence type="ECO:0000256" key="2">
    <source>
        <dbReference type="SAM" id="SignalP"/>
    </source>
</evidence>
<feature type="compositionally biased region" description="Polar residues" evidence="1">
    <location>
        <begin position="66"/>
        <end position="77"/>
    </location>
</feature>
<evidence type="ECO:0000256" key="1">
    <source>
        <dbReference type="SAM" id="MobiDB-lite"/>
    </source>
</evidence>
<sequence>MLLLTTSTLFFINMMRSTSSSSNRKDNTIAKIKQWSFCVQKEQRTTSKSLVGVPSLSTATDVPPSTVASGTTQSTNATSLEDENCEMDLDECEAYHGSFGQDRDGDNNLEREEALRATTKEKHVGSGRFTLELEEVEISNETQPAGRCLTAGSRFTNLSCINVLAPPAKKVKLESSSTIIQSSRSNRSTKGQRTLTQTSTTAASSSEVPPVVTTSTGQVRHVKANLPPELLAEDLDSSGMDWSWNGIIVSVAYQRVCDWQHNIGSTAIAIIMSLLQSASSDREVRDMADMLLASFSFLYDDLDASNSKKAFRSNMVRQLLNSAHLQYVNGAMSHVHAICPLLANYCGVIGLCGAALERALWMACEGYIMYATIQAMEGKNSVPKTPVKWNEHSGKESHFALAFSNQNWGSSTRMLTERVKERTASQIASIVEKVQETPLMFTGSKRDAGSSRTSASTDLSILSALPSGAQLPPLVIIPVHFLTTPI</sequence>
<dbReference type="EMBL" id="WHUW01000010">
    <property type="protein sequence ID" value="KAF8441786.1"/>
    <property type="molecule type" value="Genomic_DNA"/>
</dbReference>
<comment type="caution">
    <text evidence="3">The sequence shown here is derived from an EMBL/GenBank/DDBJ whole genome shotgun (WGS) entry which is preliminary data.</text>
</comment>
<evidence type="ECO:0000313" key="3">
    <source>
        <dbReference type="EMBL" id="KAF8441786.1"/>
    </source>
</evidence>
<dbReference type="Proteomes" id="UP001194468">
    <property type="component" value="Unassembled WGS sequence"/>
</dbReference>
<feature type="region of interest" description="Disordered" evidence="1">
    <location>
        <begin position="56"/>
        <end position="77"/>
    </location>
</feature>
<feature type="compositionally biased region" description="Low complexity" evidence="1">
    <location>
        <begin position="176"/>
        <end position="189"/>
    </location>
</feature>
<feature type="region of interest" description="Disordered" evidence="1">
    <location>
        <begin position="176"/>
        <end position="216"/>
    </location>
</feature>
<protein>
    <submittedName>
        <fullName evidence="3">Uncharacterized protein</fullName>
    </submittedName>
</protein>
<feature type="signal peptide" evidence="2">
    <location>
        <begin position="1"/>
        <end position="20"/>
    </location>
</feature>
<accession>A0AAD4BXC9</accession>
<gene>
    <name evidence="3" type="ORF">L210DRAFT_3645005</name>
</gene>
<keyword evidence="2" id="KW-0732">Signal</keyword>
<organism evidence="3 4">
    <name type="scientific">Boletus edulis BED1</name>
    <dbReference type="NCBI Taxonomy" id="1328754"/>
    <lineage>
        <taxon>Eukaryota</taxon>
        <taxon>Fungi</taxon>
        <taxon>Dikarya</taxon>
        <taxon>Basidiomycota</taxon>
        <taxon>Agaricomycotina</taxon>
        <taxon>Agaricomycetes</taxon>
        <taxon>Agaricomycetidae</taxon>
        <taxon>Boletales</taxon>
        <taxon>Boletineae</taxon>
        <taxon>Boletaceae</taxon>
        <taxon>Boletoideae</taxon>
        <taxon>Boletus</taxon>
    </lineage>
</organism>
<name>A0AAD4BXC9_BOLED</name>
<dbReference type="AlphaFoldDB" id="A0AAD4BXC9"/>
<keyword evidence="4" id="KW-1185">Reference proteome</keyword>
<proteinExistence type="predicted"/>
<feature type="compositionally biased region" description="Low complexity" evidence="1">
    <location>
        <begin position="196"/>
        <end position="216"/>
    </location>
</feature>
<reference evidence="3" key="1">
    <citation type="submission" date="2019-10" db="EMBL/GenBank/DDBJ databases">
        <authorList>
            <consortium name="DOE Joint Genome Institute"/>
            <person name="Kuo A."/>
            <person name="Miyauchi S."/>
            <person name="Kiss E."/>
            <person name="Drula E."/>
            <person name="Kohler A."/>
            <person name="Sanchez-Garcia M."/>
            <person name="Andreopoulos B."/>
            <person name="Barry K.W."/>
            <person name="Bonito G."/>
            <person name="Buee M."/>
            <person name="Carver A."/>
            <person name="Chen C."/>
            <person name="Cichocki N."/>
            <person name="Clum A."/>
            <person name="Culley D."/>
            <person name="Crous P.W."/>
            <person name="Fauchery L."/>
            <person name="Girlanda M."/>
            <person name="Hayes R."/>
            <person name="Keri Z."/>
            <person name="LaButti K."/>
            <person name="Lipzen A."/>
            <person name="Lombard V."/>
            <person name="Magnuson J."/>
            <person name="Maillard F."/>
            <person name="Morin E."/>
            <person name="Murat C."/>
            <person name="Nolan M."/>
            <person name="Ohm R."/>
            <person name="Pangilinan J."/>
            <person name="Pereira M."/>
            <person name="Perotto S."/>
            <person name="Peter M."/>
            <person name="Riley R."/>
            <person name="Sitrit Y."/>
            <person name="Stielow B."/>
            <person name="Szollosi G."/>
            <person name="Zifcakova L."/>
            <person name="Stursova M."/>
            <person name="Spatafora J.W."/>
            <person name="Tedersoo L."/>
            <person name="Vaario L.-M."/>
            <person name="Yamada A."/>
            <person name="Yan M."/>
            <person name="Wang P."/>
            <person name="Xu J."/>
            <person name="Bruns T."/>
            <person name="Baldrian P."/>
            <person name="Vilgalys R."/>
            <person name="Henrissat B."/>
            <person name="Grigoriev I.V."/>
            <person name="Hibbett D."/>
            <person name="Nagy L.G."/>
            <person name="Martin F.M."/>
        </authorList>
    </citation>
    <scope>NUCLEOTIDE SEQUENCE</scope>
    <source>
        <strain evidence="3">BED1</strain>
    </source>
</reference>
<evidence type="ECO:0000313" key="4">
    <source>
        <dbReference type="Proteomes" id="UP001194468"/>
    </source>
</evidence>